<name>A0A9E7U9T4_9EURY</name>
<dbReference type="RefSeq" id="WP_260592336.1">
    <property type="nucleotide sequence ID" value="NZ_CP104003.1"/>
</dbReference>
<keyword evidence="4" id="KW-1185">Reference proteome</keyword>
<dbReference type="AlphaFoldDB" id="A0A9E7U9T4"/>
<dbReference type="Proteomes" id="UP001057580">
    <property type="component" value="Chromosome"/>
</dbReference>
<evidence type="ECO:0000313" key="4">
    <source>
        <dbReference type="Proteomes" id="UP001057580"/>
    </source>
</evidence>
<sequence length="262" mass="27912">MTDTPATRVATCQFEPVVDDVDANYERIDALTERADADLAVFPELCVTGYDLETARDRATGVPGDLTDPLVDTAARTDTELVVGLPERDGEALYNAFVLVDGDGVQATYRKCYPWGAESDVFETGDGPVVAETSAGRLGFLLCYDLNFPEAALEYSHRECDVLAVGAAWRTSFRADWRLLARARALDGPCYVVGSNHVGDQRGRDHGGGSLVAGPRGEMLAEAGESPGVEVATVDGEALGTARDLNPVRETRAELSGGSHGE</sequence>
<accession>A0A9E7U9T4</accession>
<dbReference type="Pfam" id="PF00795">
    <property type="entry name" value="CN_hydrolase"/>
    <property type="match status" value="1"/>
</dbReference>
<organism evidence="3 4">
    <name type="scientific">Salinirubellus salinus</name>
    <dbReference type="NCBI Taxonomy" id="1364945"/>
    <lineage>
        <taxon>Archaea</taxon>
        <taxon>Methanobacteriati</taxon>
        <taxon>Methanobacteriota</taxon>
        <taxon>Stenosarchaea group</taxon>
        <taxon>Halobacteria</taxon>
        <taxon>Halobacteriales</taxon>
        <taxon>Natronomonadaceae</taxon>
        <taxon>Salinirubellus</taxon>
    </lineage>
</organism>
<feature type="domain" description="CN hydrolase" evidence="2">
    <location>
        <begin position="7"/>
        <end position="236"/>
    </location>
</feature>
<dbReference type="GO" id="GO:0016787">
    <property type="term" value="F:hydrolase activity"/>
    <property type="evidence" value="ECO:0007669"/>
    <property type="project" value="UniProtKB-KW"/>
</dbReference>
<dbReference type="PROSITE" id="PS50263">
    <property type="entry name" value="CN_HYDROLASE"/>
    <property type="match status" value="1"/>
</dbReference>
<evidence type="ECO:0000313" key="3">
    <source>
        <dbReference type="EMBL" id="UWM53342.1"/>
    </source>
</evidence>
<dbReference type="InterPro" id="IPR036526">
    <property type="entry name" value="C-N_Hydrolase_sf"/>
</dbReference>
<dbReference type="Gene3D" id="3.60.110.10">
    <property type="entry name" value="Carbon-nitrogen hydrolase"/>
    <property type="match status" value="1"/>
</dbReference>
<dbReference type="PANTHER" id="PTHR23088:SF27">
    <property type="entry name" value="DEAMINATED GLUTATHIONE AMIDASE"/>
    <property type="match status" value="1"/>
</dbReference>
<dbReference type="CDD" id="cd07197">
    <property type="entry name" value="nitrilase"/>
    <property type="match status" value="1"/>
</dbReference>
<dbReference type="GeneID" id="74943653"/>
<dbReference type="PANTHER" id="PTHR23088">
    <property type="entry name" value="NITRILASE-RELATED"/>
    <property type="match status" value="1"/>
</dbReference>
<dbReference type="EMBL" id="CP104003">
    <property type="protein sequence ID" value="UWM53342.1"/>
    <property type="molecule type" value="Genomic_DNA"/>
</dbReference>
<evidence type="ECO:0000256" key="1">
    <source>
        <dbReference type="SAM" id="MobiDB-lite"/>
    </source>
</evidence>
<proteinExistence type="predicted"/>
<reference evidence="3" key="1">
    <citation type="submission" date="2022-09" db="EMBL/GenBank/DDBJ databases">
        <title>Diverse halophilic archaea isolated from saline environments.</title>
        <authorList>
            <person name="Cui H.-L."/>
        </authorList>
    </citation>
    <scope>NUCLEOTIDE SEQUENCE</scope>
    <source>
        <strain evidence="3">ZS-35-S2</strain>
    </source>
</reference>
<dbReference type="KEGG" id="ssai:N0B31_14485"/>
<dbReference type="SUPFAM" id="SSF56317">
    <property type="entry name" value="Carbon-nitrogen hydrolase"/>
    <property type="match status" value="1"/>
</dbReference>
<dbReference type="InterPro" id="IPR003010">
    <property type="entry name" value="C-N_Hydrolase"/>
</dbReference>
<protein>
    <submittedName>
        <fullName evidence="3">Carbon-nitrogen hydrolase family protein</fullName>
    </submittedName>
</protein>
<evidence type="ECO:0000259" key="2">
    <source>
        <dbReference type="PROSITE" id="PS50263"/>
    </source>
</evidence>
<keyword evidence="3" id="KW-0378">Hydrolase</keyword>
<feature type="region of interest" description="Disordered" evidence="1">
    <location>
        <begin position="240"/>
        <end position="262"/>
    </location>
</feature>
<gene>
    <name evidence="3" type="ORF">N0B31_14485</name>
</gene>